<dbReference type="InterPro" id="IPR008139">
    <property type="entry name" value="SaposinB_dom"/>
</dbReference>
<dbReference type="EMBL" id="HACA01024003">
    <property type="protein sequence ID" value="CDW41364.1"/>
    <property type="molecule type" value="Transcribed_RNA"/>
</dbReference>
<feature type="signal peptide" evidence="2">
    <location>
        <begin position="1"/>
        <end position="28"/>
    </location>
</feature>
<evidence type="ECO:0000256" key="1">
    <source>
        <dbReference type="ARBA" id="ARBA00023157"/>
    </source>
</evidence>
<reference evidence="4" key="1">
    <citation type="submission" date="2014-05" db="EMBL/GenBank/DDBJ databases">
        <authorList>
            <person name="Chronopoulou M."/>
        </authorList>
    </citation>
    <scope>NUCLEOTIDE SEQUENCE</scope>
    <source>
        <tissue evidence="4">Whole organism</tissue>
    </source>
</reference>
<name>A0A0K2USY1_LEPSM</name>
<sequence length="123" mass="13646">SNRHRSPPNMKYIFSLITIGSLSATVAAATGDHDNSLATKDICSFCTDTYGLVKDNFFNDVYAERIISSIEVICYVNGMFYPFFEDVCYKFVNNFIAPPLTDFMTNPPSNQAFCGHFGLCPAA</sequence>
<dbReference type="InterPro" id="IPR011001">
    <property type="entry name" value="Saposin-like"/>
</dbReference>
<feature type="chain" id="PRO_5005488951" description="Saposin B-type domain-containing protein" evidence="2">
    <location>
        <begin position="29"/>
        <end position="123"/>
    </location>
</feature>
<dbReference type="AlphaFoldDB" id="A0A0K2USY1"/>
<accession>A0A0K2USY1</accession>
<dbReference type="SUPFAM" id="SSF47862">
    <property type="entry name" value="Saposin"/>
    <property type="match status" value="1"/>
</dbReference>
<evidence type="ECO:0000256" key="2">
    <source>
        <dbReference type="SAM" id="SignalP"/>
    </source>
</evidence>
<organism evidence="4">
    <name type="scientific">Lepeophtheirus salmonis</name>
    <name type="common">Salmon louse</name>
    <name type="synonym">Caligus salmonis</name>
    <dbReference type="NCBI Taxonomy" id="72036"/>
    <lineage>
        <taxon>Eukaryota</taxon>
        <taxon>Metazoa</taxon>
        <taxon>Ecdysozoa</taxon>
        <taxon>Arthropoda</taxon>
        <taxon>Crustacea</taxon>
        <taxon>Multicrustacea</taxon>
        <taxon>Hexanauplia</taxon>
        <taxon>Copepoda</taxon>
        <taxon>Siphonostomatoida</taxon>
        <taxon>Caligidae</taxon>
        <taxon>Lepeophtheirus</taxon>
    </lineage>
</organism>
<feature type="domain" description="Saposin B-type" evidence="3">
    <location>
        <begin position="39"/>
        <end position="123"/>
    </location>
</feature>
<evidence type="ECO:0000259" key="3">
    <source>
        <dbReference type="PROSITE" id="PS50015"/>
    </source>
</evidence>
<keyword evidence="2" id="KW-0732">Signal</keyword>
<protein>
    <recommendedName>
        <fullName evidence="3">Saposin B-type domain-containing protein</fullName>
    </recommendedName>
</protein>
<dbReference type="Gene3D" id="1.10.225.10">
    <property type="entry name" value="Saposin-like"/>
    <property type="match status" value="1"/>
</dbReference>
<proteinExistence type="predicted"/>
<evidence type="ECO:0000313" key="4">
    <source>
        <dbReference type="EMBL" id="CDW41364.1"/>
    </source>
</evidence>
<keyword evidence="1" id="KW-1015">Disulfide bond</keyword>
<feature type="non-terminal residue" evidence="4">
    <location>
        <position position="1"/>
    </location>
</feature>
<dbReference type="PROSITE" id="PS50015">
    <property type="entry name" value="SAP_B"/>
    <property type="match status" value="1"/>
</dbReference>